<dbReference type="InterPro" id="IPR016187">
    <property type="entry name" value="CTDL_fold"/>
</dbReference>
<dbReference type="Gene3D" id="3.10.100.10">
    <property type="entry name" value="Mannose-Binding Protein A, subunit A"/>
    <property type="match status" value="1"/>
</dbReference>
<dbReference type="Proteomes" id="UP000198948">
    <property type="component" value="Unassembled WGS sequence"/>
</dbReference>
<proteinExistence type="predicted"/>
<evidence type="ECO:0000313" key="4">
    <source>
        <dbReference type="Proteomes" id="UP000198948"/>
    </source>
</evidence>
<dbReference type="STRING" id="142588.SAMN04488559_11438"/>
<dbReference type="InterPro" id="IPR009459">
    <property type="entry name" value="MucBP_dom"/>
</dbReference>
<dbReference type="Gene3D" id="3.10.20.320">
    <property type="entry name" value="Putative peptidoglycan bound protein (lpxtg motif)"/>
    <property type="match status" value="1"/>
</dbReference>
<evidence type="ECO:0000256" key="1">
    <source>
        <dbReference type="ARBA" id="ARBA00022737"/>
    </source>
</evidence>
<accession>A0A1H9TKJ4</accession>
<feature type="domain" description="MucBP" evidence="2">
    <location>
        <begin position="350"/>
        <end position="413"/>
    </location>
</feature>
<dbReference type="Pfam" id="PF06458">
    <property type="entry name" value="MucBP"/>
    <property type="match status" value="1"/>
</dbReference>
<sequence length="563" mass="63331">MLNRKISKLFILASLVMFFFVVGSRTEANELSEPDVEVATRAGETNAIMFDVKRDGQKYMLENVDIVKSFGAIQSVTIKMPEGVQLSMTVPAGWTSSNRPEEKVINYILTANNTPTDVQNVLKNLNLSIQDETKTKGDINIALSGEKISSWKDPNGVTHYYKFVKKIVPWLDAYNAAKKERYKGLTGYLATITSPEEHSYIFNSIATDAGWLGGTRMILHNGLPIMDQSTISSFLPNYNLQANDWYWASGPESNPRTVFFIGKSKAAGGFAPRGIYNGWSTNPPEPNNNGTGEYVLQFALRGTMWWNDLENGRKDPVYNSGYYVEFSQYGNQKEILDDQNSHSAAIPQLVKVQFLNQENNQPLANEKLTSTVFSLGEPYKAIPKEIEGYDVVVAPSNANGVYGKEPLTVTYYYLKQQMIFHIQQVILAGNNQIVVPSKGYAEIRNVDALLPENVIATNEKVNQLTNSVIGDSNEYTTVHLVRNPKGRYYHIEVIIPEYYQNMGYVLTDNLNTPHSFKNKQTGVPVVDGNGKKEYWITFYLQPERTAPKPYSWDYTTLNIGLIN</sequence>
<organism evidence="3 4">
    <name type="scientific">Isobaculum melis</name>
    <dbReference type="NCBI Taxonomy" id="142588"/>
    <lineage>
        <taxon>Bacteria</taxon>
        <taxon>Bacillati</taxon>
        <taxon>Bacillota</taxon>
        <taxon>Bacilli</taxon>
        <taxon>Lactobacillales</taxon>
        <taxon>Carnobacteriaceae</taxon>
        <taxon>Isobaculum</taxon>
    </lineage>
</organism>
<protein>
    <submittedName>
        <fullName evidence="3">MucBP domain-containing protein</fullName>
    </submittedName>
</protein>
<evidence type="ECO:0000259" key="2">
    <source>
        <dbReference type="Pfam" id="PF06458"/>
    </source>
</evidence>
<dbReference type="AlphaFoldDB" id="A0A1H9TKJ4"/>
<dbReference type="InterPro" id="IPR016186">
    <property type="entry name" value="C-type_lectin-like/link_sf"/>
</dbReference>
<dbReference type="RefSeq" id="WP_177165746.1">
    <property type="nucleotide sequence ID" value="NZ_FOHA01000014.1"/>
</dbReference>
<dbReference type="EMBL" id="FOHA01000014">
    <property type="protein sequence ID" value="SER97715.1"/>
    <property type="molecule type" value="Genomic_DNA"/>
</dbReference>
<keyword evidence="1" id="KW-0677">Repeat</keyword>
<keyword evidence="4" id="KW-1185">Reference proteome</keyword>
<dbReference type="SUPFAM" id="SSF56436">
    <property type="entry name" value="C-type lectin-like"/>
    <property type="match status" value="1"/>
</dbReference>
<gene>
    <name evidence="3" type="ORF">SAMN04488559_11438</name>
</gene>
<name>A0A1H9TKJ4_9LACT</name>
<reference evidence="3 4" key="1">
    <citation type="submission" date="2016-10" db="EMBL/GenBank/DDBJ databases">
        <authorList>
            <person name="de Groot N.N."/>
        </authorList>
    </citation>
    <scope>NUCLEOTIDE SEQUENCE [LARGE SCALE GENOMIC DNA]</scope>
    <source>
        <strain evidence="3 4">DSM 13760</strain>
    </source>
</reference>
<evidence type="ECO:0000313" key="3">
    <source>
        <dbReference type="EMBL" id="SER97715.1"/>
    </source>
</evidence>